<dbReference type="EMBL" id="JBBXJM010000006">
    <property type="protein sequence ID" value="KAL1406292.1"/>
    <property type="molecule type" value="Genomic_DNA"/>
</dbReference>
<keyword evidence="3" id="KW-1185">Reference proteome</keyword>
<proteinExistence type="predicted"/>
<feature type="compositionally biased region" description="Basic and acidic residues" evidence="1">
    <location>
        <begin position="85"/>
        <end position="99"/>
    </location>
</feature>
<comment type="caution">
    <text evidence="2">The sequence shown here is derived from an EMBL/GenBank/DDBJ whole genome shotgun (WGS) entry which is preliminary data.</text>
</comment>
<reference evidence="2 3" key="1">
    <citation type="submission" date="2023-08" db="EMBL/GenBank/DDBJ databases">
        <title>Annotated Genome Sequence of Vanrija albida AlHP1.</title>
        <authorList>
            <person name="Herzog R."/>
        </authorList>
    </citation>
    <scope>NUCLEOTIDE SEQUENCE [LARGE SCALE GENOMIC DNA]</scope>
    <source>
        <strain evidence="2 3">AlHP1</strain>
    </source>
</reference>
<feature type="compositionally biased region" description="Pro residues" evidence="1">
    <location>
        <begin position="24"/>
        <end position="35"/>
    </location>
</feature>
<dbReference type="GeneID" id="95989031"/>
<accession>A0ABR3PVA3</accession>
<feature type="region of interest" description="Disordered" evidence="1">
    <location>
        <begin position="1"/>
        <end position="201"/>
    </location>
</feature>
<feature type="compositionally biased region" description="Low complexity" evidence="1">
    <location>
        <begin position="167"/>
        <end position="181"/>
    </location>
</feature>
<organism evidence="2 3">
    <name type="scientific">Vanrija albida</name>
    <dbReference type="NCBI Taxonomy" id="181172"/>
    <lineage>
        <taxon>Eukaryota</taxon>
        <taxon>Fungi</taxon>
        <taxon>Dikarya</taxon>
        <taxon>Basidiomycota</taxon>
        <taxon>Agaricomycotina</taxon>
        <taxon>Tremellomycetes</taxon>
        <taxon>Trichosporonales</taxon>
        <taxon>Trichosporonaceae</taxon>
        <taxon>Vanrija</taxon>
    </lineage>
</organism>
<evidence type="ECO:0000256" key="1">
    <source>
        <dbReference type="SAM" id="MobiDB-lite"/>
    </source>
</evidence>
<dbReference type="Proteomes" id="UP001565368">
    <property type="component" value="Unassembled WGS sequence"/>
</dbReference>
<sequence length="482" mass="52333">MFRLPSLRPRFLRPKPSGLAAPLLTPPRTPTPPRSPSRMGLYDSPSRDGTPSPPPPSPDGTRSPPLSPLPASPRLSFPPHAAHTILEDEREAAVERAADDSDDDDGSEWSFGHAPRGEWPSETPDGLLVAPRAWTPSSAESEYEDAAEAPASPPRPAPLSPADVPRRASSLRSPPSPSSARATHRAVVPPRRRGKTGRTHASLLRRLVTRADDAPPVPALLPVRRRSRRKPVPYAPDEAALRPGDRVSWIEALRAVPAAPEDPLARALRSCSEEDGAALSALGQRLGAILAPQRPRQLAEPATPEPETWDVRARLLARASRLAAGEVDTAWPALVAYRTLAAAEAQHAAQVAWFVEERRALSAALERSYAAWEAERDLHLRTLLREVRLRRKVHALQAVGEVLACGGAGGDDERVAAWRDDVNARRRDPVGVPLQTHALAVDRANASIAQLVDWVDRLKVENRGLRARLAGGHDADYNWPSE</sequence>
<evidence type="ECO:0000313" key="3">
    <source>
        <dbReference type="Proteomes" id="UP001565368"/>
    </source>
</evidence>
<protein>
    <submittedName>
        <fullName evidence="2">Uncharacterized protein</fullName>
    </submittedName>
</protein>
<name>A0ABR3PVA3_9TREE</name>
<evidence type="ECO:0000313" key="2">
    <source>
        <dbReference type="EMBL" id="KAL1406292.1"/>
    </source>
</evidence>
<gene>
    <name evidence="2" type="ORF">Q8F55_007988</name>
</gene>
<feature type="compositionally biased region" description="Low complexity" evidence="1">
    <location>
        <begin position="1"/>
        <end position="23"/>
    </location>
</feature>
<dbReference type="RefSeq" id="XP_069206236.1">
    <property type="nucleotide sequence ID" value="XM_069356395.1"/>
</dbReference>